<reference evidence="2" key="1">
    <citation type="submission" date="2014-11" db="EMBL/GenBank/DDBJ databases">
        <authorList>
            <person name="Otto D Thomas"/>
            <person name="Naeem Raeece"/>
        </authorList>
    </citation>
    <scope>NUCLEOTIDE SEQUENCE</scope>
</reference>
<gene>
    <name evidence="2" type="ORF">Cvel_10113</name>
</gene>
<evidence type="ECO:0000256" key="1">
    <source>
        <dbReference type="SAM" id="MobiDB-lite"/>
    </source>
</evidence>
<feature type="region of interest" description="Disordered" evidence="1">
    <location>
        <begin position="654"/>
        <end position="815"/>
    </location>
</feature>
<sequence length="1000" mass="107784">MAQSNNRKNSKDSPASTPRYFTNDLRVEVKPKPLGLVDEFAHPAVCQCSQCALSSSILKAADEKPSPALGAISSLRVRRKGRAPTVNRNVSANVSVSSASFKENENSGGAKDFRWLLTRLTIPQKVSRETCKVHIPETAVFIKGKPRALFYSSPEGYMKVTNQAQHVQLPELTKALFRVVRRRQRILARTVNGGSLFAEGGGQNPTSMSSDSEGNPLSSDGEGGGKPSFRKQNSVRVATEKSKSPFRFKFSKYGRKLPEKTPEELEEEERLEKLQRRLRGEALGPTEGAREHAGRGRTFVEVLYKEAEMERKERYGLIIRKKKKKEFEDESLETNTSWWLNKENRLQTAATLHFEDGAVRSLGPLDLIGLGTKGRAKQQSAGGVDDVDWAKVTVMQAVFWTPETAKVFTYDFDLYREENCRIVGPTHPGQVSQSGNETERGEGGQSDGEREKERRAAPGQEHAIASAKALSLTSAPTGLFGTGAAAVDGGAALIEGEEDAFSKRLSKARQKRQELLVARAAVDRTPGVLNSHLVAACGRQIVKGTFEFVRYFEPQGFFESCTGCHNEKTFKKMKERMDHHYTNLKAQHGIDELLHKHYQAAGIHVPVLEETDVSQLKKHFDTKENEAPYDPYLSGIPPQTMPISAFSAAAAAAGGGTETTPVGAATGTGTNLSQSQAPPASLQGVSSGALAEGEGAAAGESPQGDRERVPVVSFDSAVPPGGGGKSSSAGPRGMSSSLGATTSLPSLSQHPPIAHGLGDGRDAEALAEGGAGGQEGRKTAAPLSRSATRSGMIGVRSGDASSSGPVSSDGIHWGSGWVRKPTRLESLKLKEPVSLAPPASDTGRIARSVPRWRKMDTRMHTEVAAWMKEGFHTLKLKSPERFVRTVEVPFSFYEPSVPSPAEGVHFQLIPCSQMQQQQLSSKGNSLTSQHRSATQGFGGGPVTAQSQGGKSSLQSSKEEPPRIVRAFSLDRLGLFRKTAAAVCSEDALSPEVTATPVLEI</sequence>
<feature type="compositionally biased region" description="Polar residues" evidence="1">
    <location>
        <begin position="204"/>
        <end position="218"/>
    </location>
</feature>
<feature type="region of interest" description="Disordered" evidence="1">
    <location>
        <begin position="424"/>
        <end position="461"/>
    </location>
</feature>
<organism evidence="2">
    <name type="scientific">Chromera velia CCMP2878</name>
    <dbReference type="NCBI Taxonomy" id="1169474"/>
    <lineage>
        <taxon>Eukaryota</taxon>
        <taxon>Sar</taxon>
        <taxon>Alveolata</taxon>
        <taxon>Colpodellida</taxon>
        <taxon>Chromeraceae</taxon>
        <taxon>Chromera</taxon>
    </lineage>
</organism>
<proteinExistence type="predicted"/>
<accession>A0A0G4I1H2</accession>
<feature type="compositionally biased region" description="Low complexity" evidence="1">
    <location>
        <begin position="726"/>
        <end position="737"/>
    </location>
</feature>
<feature type="compositionally biased region" description="Low complexity" evidence="1">
    <location>
        <begin position="684"/>
        <end position="701"/>
    </location>
</feature>
<feature type="compositionally biased region" description="Low complexity" evidence="1">
    <location>
        <begin position="654"/>
        <end position="670"/>
    </location>
</feature>
<feature type="region of interest" description="Disordered" evidence="1">
    <location>
        <begin position="194"/>
        <end position="240"/>
    </location>
</feature>
<feature type="region of interest" description="Disordered" evidence="1">
    <location>
        <begin position="1"/>
        <end position="20"/>
    </location>
</feature>
<feature type="compositionally biased region" description="Polar residues" evidence="1">
    <location>
        <begin position="917"/>
        <end position="935"/>
    </location>
</feature>
<dbReference type="EMBL" id="CDMZ01004720">
    <property type="protein sequence ID" value="CEM50676.1"/>
    <property type="molecule type" value="Genomic_DNA"/>
</dbReference>
<feature type="compositionally biased region" description="Low complexity" evidence="1">
    <location>
        <begin position="945"/>
        <end position="955"/>
    </location>
</feature>
<feature type="compositionally biased region" description="Polar residues" evidence="1">
    <location>
        <begin position="738"/>
        <end position="749"/>
    </location>
</feature>
<dbReference type="VEuPathDB" id="CryptoDB:Cvel_10113"/>
<feature type="compositionally biased region" description="Basic and acidic residues" evidence="1">
    <location>
        <begin position="437"/>
        <end position="456"/>
    </location>
</feature>
<name>A0A0G4I1H2_9ALVE</name>
<feature type="compositionally biased region" description="Low complexity" evidence="1">
    <location>
        <begin position="797"/>
        <end position="810"/>
    </location>
</feature>
<protein>
    <submittedName>
        <fullName evidence="2">Uncharacterized protein</fullName>
    </submittedName>
</protein>
<feature type="region of interest" description="Disordered" evidence="1">
    <location>
        <begin position="917"/>
        <end position="960"/>
    </location>
</feature>
<evidence type="ECO:0000313" key="2">
    <source>
        <dbReference type="EMBL" id="CEM50676.1"/>
    </source>
</evidence>
<dbReference type="AlphaFoldDB" id="A0A0G4I1H2"/>